<feature type="region of interest" description="Disordered" evidence="1">
    <location>
        <begin position="264"/>
        <end position="284"/>
    </location>
</feature>
<dbReference type="InterPro" id="IPR052292">
    <property type="entry name" value="Glucose_repression_reg"/>
</dbReference>
<feature type="region of interest" description="Disordered" evidence="1">
    <location>
        <begin position="23"/>
        <end position="74"/>
    </location>
</feature>
<dbReference type="AlphaFoldDB" id="A0A9P8VV49"/>
<protein>
    <recommendedName>
        <fullName evidence="2">Nitrogen regulatory protein areA GATA-like domain-containing protein</fullName>
    </recommendedName>
</protein>
<dbReference type="InterPro" id="IPR013860">
    <property type="entry name" value="AreA_GATA"/>
</dbReference>
<keyword evidence="4" id="KW-1185">Reference proteome</keyword>
<dbReference type="PANTHER" id="PTHR28051">
    <property type="entry name" value="PROTEIN MTL1-RELATED"/>
    <property type="match status" value="1"/>
</dbReference>
<gene>
    <name evidence="3" type="ORF">B0T10DRAFT_533033</name>
</gene>
<evidence type="ECO:0000259" key="2">
    <source>
        <dbReference type="Pfam" id="PF08550"/>
    </source>
</evidence>
<organism evidence="3 4">
    <name type="scientific">Thelonectria olida</name>
    <dbReference type="NCBI Taxonomy" id="1576542"/>
    <lineage>
        <taxon>Eukaryota</taxon>
        <taxon>Fungi</taxon>
        <taxon>Dikarya</taxon>
        <taxon>Ascomycota</taxon>
        <taxon>Pezizomycotina</taxon>
        <taxon>Sordariomycetes</taxon>
        <taxon>Hypocreomycetidae</taxon>
        <taxon>Hypocreales</taxon>
        <taxon>Nectriaceae</taxon>
        <taxon>Thelonectria</taxon>
    </lineage>
</organism>
<feature type="domain" description="Nitrogen regulatory protein areA GATA-like" evidence="2">
    <location>
        <begin position="120"/>
        <end position="147"/>
    </location>
</feature>
<feature type="compositionally biased region" description="Polar residues" evidence="1">
    <location>
        <begin position="312"/>
        <end position="324"/>
    </location>
</feature>
<name>A0A9P8VV49_9HYPO</name>
<evidence type="ECO:0000313" key="4">
    <source>
        <dbReference type="Proteomes" id="UP000777438"/>
    </source>
</evidence>
<sequence>MDPPYFSTPASNLSIASDDGKAIRPAESSKGHNFLSPFPKDNCFAPPDDSLDTPPYPKTDGSNTISPADHGIPANPSRLEKLELSALLKHAKDDSAIKAGPWRHVDYLSHDWKEEDIWSSWKYLTTRRREYADSSRLENASWRIWTKCKYKLKTVSPETLNWFKDCDVTWLYGPLQQDLSKIYCTGTGISSLLPFKASSQVSNKSILKRAVPEIMLQRPLSPSSLLKHTVPMVRAQETGHQGSTRPPLDRAAVTVTGYVTSSRQMSCNGSSTLSSSASSASSLGIKQKHVRFNNKVEQYIAVEGNGDGDDGINSNPYTDSNSDDGLTMKRLRPRKRAPPIRRKSTNDKPSFPSDGKTISKLPSTKLNHRGHILEPSEEAMKHGISIRNPTLSPSLSPETCSKHLGRFFEEDEDHDMMDVNVDVDSVCHGAMSLERPGLRRRTSTDNITADPNGMRRTPFYMFTSYEEEESSSKDAIFGRFIDTVNTARDMAHFI</sequence>
<feature type="region of interest" description="Disordered" evidence="1">
    <location>
        <begin position="303"/>
        <end position="365"/>
    </location>
</feature>
<evidence type="ECO:0000313" key="3">
    <source>
        <dbReference type="EMBL" id="KAH6874301.1"/>
    </source>
</evidence>
<feature type="compositionally biased region" description="Low complexity" evidence="1">
    <location>
        <begin position="270"/>
        <end position="283"/>
    </location>
</feature>
<dbReference type="PANTHER" id="PTHR28051:SF1">
    <property type="entry name" value="PROTEIN MTL1-RELATED"/>
    <property type="match status" value="1"/>
</dbReference>
<reference evidence="3 4" key="1">
    <citation type="journal article" date="2021" name="Nat. Commun.">
        <title>Genetic determinants of endophytism in the Arabidopsis root mycobiome.</title>
        <authorList>
            <person name="Mesny F."/>
            <person name="Miyauchi S."/>
            <person name="Thiergart T."/>
            <person name="Pickel B."/>
            <person name="Atanasova L."/>
            <person name="Karlsson M."/>
            <person name="Huettel B."/>
            <person name="Barry K.W."/>
            <person name="Haridas S."/>
            <person name="Chen C."/>
            <person name="Bauer D."/>
            <person name="Andreopoulos W."/>
            <person name="Pangilinan J."/>
            <person name="LaButti K."/>
            <person name="Riley R."/>
            <person name="Lipzen A."/>
            <person name="Clum A."/>
            <person name="Drula E."/>
            <person name="Henrissat B."/>
            <person name="Kohler A."/>
            <person name="Grigoriev I.V."/>
            <person name="Martin F.M."/>
            <person name="Hacquard S."/>
        </authorList>
    </citation>
    <scope>NUCLEOTIDE SEQUENCE [LARGE SCALE GENOMIC DNA]</scope>
    <source>
        <strain evidence="3 4">MPI-CAGE-CH-0241</strain>
    </source>
</reference>
<dbReference type="GO" id="GO:0042149">
    <property type="term" value="P:cellular response to glucose starvation"/>
    <property type="evidence" value="ECO:0007669"/>
    <property type="project" value="TreeGrafter"/>
</dbReference>
<evidence type="ECO:0000256" key="1">
    <source>
        <dbReference type="SAM" id="MobiDB-lite"/>
    </source>
</evidence>
<feature type="compositionally biased region" description="Basic residues" evidence="1">
    <location>
        <begin position="329"/>
        <end position="343"/>
    </location>
</feature>
<dbReference type="Proteomes" id="UP000777438">
    <property type="component" value="Unassembled WGS sequence"/>
</dbReference>
<dbReference type="OrthoDB" id="5088121at2759"/>
<comment type="caution">
    <text evidence="3">The sequence shown here is derived from an EMBL/GenBank/DDBJ whole genome shotgun (WGS) entry which is preliminary data.</text>
</comment>
<dbReference type="GO" id="GO:0007039">
    <property type="term" value="P:protein catabolic process in the vacuole"/>
    <property type="evidence" value="ECO:0007669"/>
    <property type="project" value="TreeGrafter"/>
</dbReference>
<dbReference type="EMBL" id="JAGPYM010000040">
    <property type="protein sequence ID" value="KAH6874301.1"/>
    <property type="molecule type" value="Genomic_DNA"/>
</dbReference>
<dbReference type="Pfam" id="PF08550">
    <property type="entry name" value="GATA_AreA"/>
    <property type="match status" value="1"/>
</dbReference>
<dbReference type="GO" id="GO:0005773">
    <property type="term" value="C:vacuole"/>
    <property type="evidence" value="ECO:0007669"/>
    <property type="project" value="GOC"/>
</dbReference>
<proteinExistence type="predicted"/>
<accession>A0A9P8VV49</accession>